<gene>
    <name evidence="2" type="ORF">FYK34_16400</name>
</gene>
<dbReference type="RefSeq" id="WP_149298258.1">
    <property type="nucleotide sequence ID" value="NZ_CP043473.1"/>
</dbReference>
<dbReference type="InterPro" id="IPR058548">
    <property type="entry name" value="MlaB-like_STAS"/>
</dbReference>
<dbReference type="PROSITE" id="PS50801">
    <property type="entry name" value="STAS"/>
    <property type="match status" value="1"/>
</dbReference>
<dbReference type="AlphaFoldDB" id="A0A5C1DLM3"/>
<evidence type="ECO:0000313" key="2">
    <source>
        <dbReference type="EMBL" id="QEL57027.1"/>
    </source>
</evidence>
<sequence length="95" mass="9293">MLKVTAPGAAALSGRIDMANSGALLAPLAKLAAQGPLQLDLSGIEAADSAALALLLEAHRAAAAAGHKLSLAGMPANLAALASLYDLEPLLSLGV</sequence>
<reference evidence="2 3" key="1">
    <citation type="submission" date="2019-08" db="EMBL/GenBank/DDBJ databases">
        <title>Chromobacterium paludis, a novel bacterium isolated from a Maryland marsh pond.</title>
        <authorList>
            <person name="Blackburn M.B."/>
            <person name="Gundersen-Rindal D.E."/>
        </authorList>
    </citation>
    <scope>NUCLEOTIDE SEQUENCE [LARGE SCALE GENOMIC DNA]</scope>
    <source>
        <strain evidence="3">IIBBL 257-1</strain>
    </source>
</reference>
<accession>A0A5C1DLM3</accession>
<dbReference type="KEGG" id="chrm:FYK34_16400"/>
<dbReference type="Proteomes" id="UP000322079">
    <property type="component" value="Chromosome"/>
</dbReference>
<dbReference type="InterPro" id="IPR002645">
    <property type="entry name" value="STAS_dom"/>
</dbReference>
<evidence type="ECO:0000259" key="1">
    <source>
        <dbReference type="PROSITE" id="PS50801"/>
    </source>
</evidence>
<feature type="domain" description="STAS" evidence="1">
    <location>
        <begin position="12"/>
        <end position="95"/>
    </location>
</feature>
<dbReference type="PANTHER" id="PTHR35849:SF1">
    <property type="entry name" value="INTERMEMBRANE PHOSPHOLIPID TRANSPORT SYSTEM BINDING PROTEIN MLAB"/>
    <property type="match status" value="1"/>
</dbReference>
<dbReference type="InterPro" id="IPR052746">
    <property type="entry name" value="MlaB_ABC_Transporter"/>
</dbReference>
<dbReference type="InterPro" id="IPR036513">
    <property type="entry name" value="STAS_dom_sf"/>
</dbReference>
<dbReference type="PANTHER" id="PTHR35849">
    <property type="entry name" value="BLR2341 PROTEIN"/>
    <property type="match status" value="1"/>
</dbReference>
<proteinExistence type="predicted"/>
<dbReference type="EMBL" id="CP043473">
    <property type="protein sequence ID" value="QEL57027.1"/>
    <property type="molecule type" value="Genomic_DNA"/>
</dbReference>
<organism evidence="2 3">
    <name type="scientific">Chromobacterium paludis</name>
    <dbReference type="NCBI Taxonomy" id="2605945"/>
    <lineage>
        <taxon>Bacteria</taxon>
        <taxon>Pseudomonadati</taxon>
        <taxon>Pseudomonadota</taxon>
        <taxon>Betaproteobacteria</taxon>
        <taxon>Neisseriales</taxon>
        <taxon>Chromobacteriaceae</taxon>
        <taxon>Chromobacterium</taxon>
    </lineage>
</organism>
<dbReference type="Pfam" id="PF13466">
    <property type="entry name" value="STAS_2"/>
    <property type="match status" value="1"/>
</dbReference>
<protein>
    <submittedName>
        <fullName evidence="2">STAS domain-containing protein</fullName>
    </submittedName>
</protein>
<keyword evidence="3" id="KW-1185">Reference proteome</keyword>
<name>A0A5C1DLM3_9NEIS</name>
<dbReference type="SUPFAM" id="SSF52091">
    <property type="entry name" value="SpoIIaa-like"/>
    <property type="match status" value="1"/>
</dbReference>
<evidence type="ECO:0000313" key="3">
    <source>
        <dbReference type="Proteomes" id="UP000322079"/>
    </source>
</evidence>
<dbReference type="Gene3D" id="3.30.750.24">
    <property type="entry name" value="STAS domain"/>
    <property type="match status" value="1"/>
</dbReference>